<dbReference type="FunFam" id="2.20.25.80:FF:000006">
    <property type="entry name" value="WRKY transcription factor"/>
    <property type="match status" value="1"/>
</dbReference>
<organism evidence="14 15">
    <name type="scientific">Zizania palustris</name>
    <name type="common">Northern wild rice</name>
    <dbReference type="NCBI Taxonomy" id="103762"/>
    <lineage>
        <taxon>Eukaryota</taxon>
        <taxon>Viridiplantae</taxon>
        <taxon>Streptophyta</taxon>
        <taxon>Embryophyta</taxon>
        <taxon>Tracheophyta</taxon>
        <taxon>Spermatophyta</taxon>
        <taxon>Magnoliopsida</taxon>
        <taxon>Liliopsida</taxon>
        <taxon>Poales</taxon>
        <taxon>Poaceae</taxon>
        <taxon>BOP clade</taxon>
        <taxon>Oryzoideae</taxon>
        <taxon>Oryzeae</taxon>
        <taxon>Zizaniinae</taxon>
        <taxon>Zizania</taxon>
    </lineage>
</organism>
<dbReference type="AlphaFoldDB" id="A0A8J5VF87"/>
<keyword evidence="3" id="KW-0938">Abscisic acid signaling pathway</keyword>
<evidence type="ECO:0000256" key="10">
    <source>
        <dbReference type="ARBA" id="ARBA00023242"/>
    </source>
</evidence>
<dbReference type="PANTHER" id="PTHR31221">
    <property type="entry name" value="WRKY TRANSCRIPTION FACTOR PROTEIN 1-RELATED"/>
    <property type="match status" value="1"/>
</dbReference>
<dbReference type="InterPro" id="IPR003657">
    <property type="entry name" value="WRKY_dom"/>
</dbReference>
<evidence type="ECO:0000256" key="12">
    <source>
        <dbReference type="SAM" id="MobiDB-lite"/>
    </source>
</evidence>
<proteinExistence type="inferred from homology"/>
<evidence type="ECO:0000313" key="14">
    <source>
        <dbReference type="EMBL" id="KAG8068327.1"/>
    </source>
</evidence>
<dbReference type="Pfam" id="PF03106">
    <property type="entry name" value="WRKY"/>
    <property type="match status" value="2"/>
</dbReference>
<keyword evidence="6" id="KW-0805">Transcription regulation</keyword>
<evidence type="ECO:0000256" key="6">
    <source>
        <dbReference type="ARBA" id="ARBA00023015"/>
    </source>
</evidence>
<accession>A0A8J5VF87</accession>
<dbReference type="PANTHER" id="PTHR31221:SF374">
    <property type="entry name" value="OS05G0474800 PROTEIN"/>
    <property type="match status" value="1"/>
</dbReference>
<keyword evidence="7" id="KW-0238">DNA-binding</keyword>
<evidence type="ECO:0000256" key="11">
    <source>
        <dbReference type="ARBA" id="ARBA00070140"/>
    </source>
</evidence>
<evidence type="ECO:0000256" key="7">
    <source>
        <dbReference type="ARBA" id="ARBA00023125"/>
    </source>
</evidence>
<feature type="compositionally biased region" description="Basic and acidic residues" evidence="12">
    <location>
        <begin position="407"/>
        <end position="416"/>
    </location>
</feature>
<keyword evidence="8" id="KW-0010">Activator</keyword>
<comment type="caution">
    <text evidence="14">The sequence shown here is derived from an EMBL/GenBank/DDBJ whole genome shotgun (WGS) entry which is preliminary data.</text>
</comment>
<evidence type="ECO:0000256" key="9">
    <source>
        <dbReference type="ARBA" id="ARBA00023163"/>
    </source>
</evidence>
<keyword evidence="4" id="KW-0677">Repeat</keyword>
<evidence type="ECO:0000256" key="8">
    <source>
        <dbReference type="ARBA" id="ARBA00023159"/>
    </source>
</evidence>
<comment type="similarity">
    <text evidence="2">Belongs to the WRKY group II-a family.</text>
</comment>
<keyword evidence="10" id="KW-0539">Nucleus</keyword>
<dbReference type="GO" id="GO:0003700">
    <property type="term" value="F:DNA-binding transcription factor activity"/>
    <property type="evidence" value="ECO:0007669"/>
    <property type="project" value="InterPro"/>
</dbReference>
<feature type="domain" description="WRKY" evidence="13">
    <location>
        <begin position="268"/>
        <end position="332"/>
    </location>
</feature>
<reference evidence="14" key="2">
    <citation type="submission" date="2021-02" db="EMBL/GenBank/DDBJ databases">
        <authorList>
            <person name="Kimball J.A."/>
            <person name="Haas M.W."/>
            <person name="Macchietto M."/>
            <person name="Kono T."/>
            <person name="Duquette J."/>
            <person name="Shao M."/>
        </authorList>
    </citation>
    <scope>NUCLEOTIDE SEQUENCE</scope>
    <source>
        <tissue evidence="14">Fresh leaf tissue</tissue>
    </source>
</reference>
<evidence type="ECO:0000259" key="13">
    <source>
        <dbReference type="PROSITE" id="PS50811"/>
    </source>
</evidence>
<dbReference type="SMART" id="SM00774">
    <property type="entry name" value="WRKY"/>
    <property type="match status" value="2"/>
</dbReference>
<reference evidence="14" key="1">
    <citation type="journal article" date="2021" name="bioRxiv">
        <title>Whole Genome Assembly and Annotation of Northern Wild Rice, Zizania palustris L., Supports a Whole Genome Duplication in the Zizania Genus.</title>
        <authorList>
            <person name="Haas M."/>
            <person name="Kono T."/>
            <person name="Macchietto M."/>
            <person name="Millas R."/>
            <person name="McGilp L."/>
            <person name="Shao M."/>
            <person name="Duquette J."/>
            <person name="Hirsch C.N."/>
            <person name="Kimball J."/>
        </authorList>
    </citation>
    <scope>NUCLEOTIDE SEQUENCE</scope>
    <source>
        <tissue evidence="14">Fresh leaf tissue</tissue>
    </source>
</reference>
<dbReference type="OrthoDB" id="5065855at2759"/>
<evidence type="ECO:0000313" key="15">
    <source>
        <dbReference type="Proteomes" id="UP000729402"/>
    </source>
</evidence>
<feature type="region of interest" description="Disordered" evidence="12">
    <location>
        <begin position="394"/>
        <end position="424"/>
    </location>
</feature>
<evidence type="ECO:0000256" key="4">
    <source>
        <dbReference type="ARBA" id="ARBA00022737"/>
    </source>
</evidence>
<feature type="domain" description="WRKY" evidence="13">
    <location>
        <begin position="440"/>
        <end position="505"/>
    </location>
</feature>
<evidence type="ECO:0000256" key="1">
    <source>
        <dbReference type="ARBA" id="ARBA00004123"/>
    </source>
</evidence>
<dbReference type="GO" id="GO:0009740">
    <property type="term" value="P:gibberellic acid mediated signaling pathway"/>
    <property type="evidence" value="ECO:0007669"/>
    <property type="project" value="UniProtKB-KW"/>
</dbReference>
<keyword evidence="5" id="KW-0939">Gibberellin signaling pathway</keyword>
<dbReference type="PROSITE" id="PS50811">
    <property type="entry name" value="WRKY"/>
    <property type="match status" value="2"/>
</dbReference>
<comment type="subcellular location">
    <subcellularLocation>
        <location evidence="1">Nucleus</location>
    </subcellularLocation>
</comment>
<sequence length="619" mass="65575">MWSQPASQNSPGFDRSTVKHSKLYIMFTSASSRRAAIRSCALSPASSSSPMTTAPGSIAVNSRPVALSLASGSSSSFSSLLSSSFMPMTPSSSLQPAASSPPSSYFGLPSGFLDSPIPLTPSLFLSPTTTGAFPSQPFSWMATPRANQVQGGVVKDERQYNSDFTFQPTTSTVTATMAGGTAAATTSFMQDSLLMDGDSYNGEQQPWSYQEPSVQAATMAPADFSKPFEGTSSGVSAAVATVPADVLGSGGGYSQVAVAPGGGFRQQSGRRSSDDGYNWRKYGQKQMKGSENPRSYYKCTFPGCPTKKKVEQSPDGQVTEIVYRGTHSHPKPKQNARGRAASGAAASSYALHANDAYSADALSGTQVATPENSSASFGDDEANGVSSSLRIATNAIGGDDLNEDEPDSKRWRKDGDGEAGVSMAGNRTVREPRVVVQTMSDIDILDDGYRWRKYGQKVVKGNPNPRSYYKCTTARCPVRKHVERASNDLRAVITTYEGKHNHDVPAARGGAAAALYRATPPQAGNPCMRPAAHPSAGYLHGSADGASGYPLLPTDGYGAFGAAPQHAADGGFALSRFDTYSYSSQQQQQQPNDAMYFASTAKDEPRDDDMSFFEQPLLF</sequence>
<protein>
    <recommendedName>
        <fullName evidence="11">WRKY transcription factor WRKY24</fullName>
    </recommendedName>
</protein>
<dbReference type="Proteomes" id="UP000729402">
    <property type="component" value="Unassembled WGS sequence"/>
</dbReference>
<dbReference type="FunFam" id="2.20.25.80:FF:000001">
    <property type="entry name" value="WRKY transcription factor 33"/>
    <property type="match status" value="1"/>
</dbReference>
<evidence type="ECO:0000256" key="2">
    <source>
        <dbReference type="ARBA" id="ARBA00008189"/>
    </source>
</evidence>
<name>A0A8J5VF87_ZIZPA</name>
<keyword evidence="15" id="KW-1185">Reference proteome</keyword>
<dbReference type="EMBL" id="JAAALK010000284">
    <property type="protein sequence ID" value="KAG8068327.1"/>
    <property type="molecule type" value="Genomic_DNA"/>
</dbReference>
<keyword evidence="9" id="KW-0804">Transcription</keyword>
<gene>
    <name evidence="14" type="ORF">GUJ93_ZPchr0005g15778</name>
</gene>
<dbReference type="InterPro" id="IPR044810">
    <property type="entry name" value="WRKY_plant"/>
</dbReference>
<dbReference type="GO" id="GO:0009738">
    <property type="term" value="P:abscisic acid-activated signaling pathway"/>
    <property type="evidence" value="ECO:0007669"/>
    <property type="project" value="UniProtKB-KW"/>
</dbReference>
<dbReference type="GO" id="GO:0043565">
    <property type="term" value="F:sequence-specific DNA binding"/>
    <property type="evidence" value="ECO:0007669"/>
    <property type="project" value="InterPro"/>
</dbReference>
<evidence type="ECO:0000256" key="3">
    <source>
        <dbReference type="ARBA" id="ARBA00022682"/>
    </source>
</evidence>
<dbReference type="GO" id="GO:0005634">
    <property type="term" value="C:nucleus"/>
    <property type="evidence" value="ECO:0007669"/>
    <property type="project" value="UniProtKB-SubCell"/>
</dbReference>
<evidence type="ECO:0000256" key="5">
    <source>
        <dbReference type="ARBA" id="ARBA00022941"/>
    </source>
</evidence>